<evidence type="ECO:0000313" key="2">
    <source>
        <dbReference type="Proteomes" id="UP001262817"/>
    </source>
</evidence>
<reference evidence="1" key="1">
    <citation type="submission" date="2023-03" db="EMBL/GenBank/DDBJ databases">
        <authorList>
            <person name="Shen W."/>
            <person name="Cai J."/>
        </authorList>
    </citation>
    <scope>NUCLEOTIDE SEQUENCE</scope>
    <source>
        <strain evidence="1">P86-2</strain>
    </source>
</reference>
<accession>A0AAJ2IV52</accession>
<sequence>MNNMDIIGRILNENNLVLKDSDEVRLILGISPFPDKSIRTKMAKSYPFEVASFITSSFEEKIQLFCVMNLFFGLENTKKLIEEFKKSNITGQDFALYLEKKFKVYLGNADEEEELKKFIKLYPNAKVLCCGQEAYKAVKKLEEFKGQIFKMTYPGGKNTNDQAIVKEWLLFSHCNSSQIIQIFRLI</sequence>
<proteinExistence type="predicted"/>
<dbReference type="RefSeq" id="WP_225666727.1">
    <property type="nucleotide sequence ID" value="NZ_JARPXR010000005.1"/>
</dbReference>
<evidence type="ECO:0000313" key="1">
    <source>
        <dbReference type="EMBL" id="MDT2583555.1"/>
    </source>
</evidence>
<organism evidence="1 2">
    <name type="scientific">Lactococcus petauri</name>
    <dbReference type="NCBI Taxonomy" id="1940789"/>
    <lineage>
        <taxon>Bacteria</taxon>
        <taxon>Bacillati</taxon>
        <taxon>Bacillota</taxon>
        <taxon>Bacilli</taxon>
        <taxon>Lactobacillales</taxon>
        <taxon>Streptococcaceae</taxon>
        <taxon>Lactococcus</taxon>
    </lineage>
</organism>
<name>A0AAJ2IV52_9LACT</name>
<dbReference type="Proteomes" id="UP001262817">
    <property type="component" value="Unassembled WGS sequence"/>
</dbReference>
<dbReference type="AlphaFoldDB" id="A0AAJ2IV52"/>
<comment type="caution">
    <text evidence="1">The sequence shown here is derived from an EMBL/GenBank/DDBJ whole genome shotgun (WGS) entry which is preliminary data.</text>
</comment>
<protein>
    <submittedName>
        <fullName evidence="1">Uncharacterized protein</fullName>
    </submittedName>
</protein>
<gene>
    <name evidence="1" type="ORF">P7D17_05440</name>
</gene>
<dbReference type="EMBL" id="JARPXR010000005">
    <property type="protein sequence ID" value="MDT2583555.1"/>
    <property type="molecule type" value="Genomic_DNA"/>
</dbReference>